<evidence type="ECO:0000313" key="2">
    <source>
        <dbReference type="Proteomes" id="UP000234752"/>
    </source>
</evidence>
<keyword evidence="2" id="KW-1185">Reference proteome</keyword>
<accession>A0A2K9NDT3</accession>
<name>A0A2K9NDT3_9PROT</name>
<gene>
    <name evidence="1" type="ORF">C0V82_14230</name>
</gene>
<reference evidence="1 2" key="1">
    <citation type="submission" date="2017-12" db="EMBL/GenBank/DDBJ databases">
        <title>Genomes of bacteria within cyanobacterial aggregates.</title>
        <authorList>
            <person name="Cai H."/>
        </authorList>
    </citation>
    <scope>NUCLEOTIDE SEQUENCE [LARGE SCALE GENOMIC DNA]</scope>
    <source>
        <strain evidence="1 2">TH16</strain>
    </source>
</reference>
<dbReference type="EMBL" id="CP025611">
    <property type="protein sequence ID" value="AUN31264.1"/>
    <property type="molecule type" value="Genomic_DNA"/>
</dbReference>
<protein>
    <submittedName>
        <fullName evidence="1">Uncharacterized protein</fullName>
    </submittedName>
</protein>
<dbReference type="RefSeq" id="WP_102112871.1">
    <property type="nucleotide sequence ID" value="NZ_BMGN01000005.1"/>
</dbReference>
<dbReference type="KEGG" id="ncb:C0V82_14230"/>
<dbReference type="AlphaFoldDB" id="A0A2K9NDT3"/>
<dbReference type="Proteomes" id="UP000234752">
    <property type="component" value="Chromosome eg_1"/>
</dbReference>
<organism evidence="1 2">
    <name type="scientific">Niveispirillum cyanobacteriorum</name>
    <dbReference type="NCBI Taxonomy" id="1612173"/>
    <lineage>
        <taxon>Bacteria</taxon>
        <taxon>Pseudomonadati</taxon>
        <taxon>Pseudomonadota</taxon>
        <taxon>Alphaproteobacteria</taxon>
        <taxon>Rhodospirillales</taxon>
        <taxon>Azospirillaceae</taxon>
        <taxon>Niveispirillum</taxon>
    </lineage>
</organism>
<proteinExistence type="predicted"/>
<sequence>MRLPAPVIELSLLLSELRGDRALPAERRAWARGVLVRVLAAFRGDVTRADKIDPATAKMAFDAVWDELISAGAHPADMTAWAADAAERNGPGRR</sequence>
<evidence type="ECO:0000313" key="1">
    <source>
        <dbReference type="EMBL" id="AUN31264.1"/>
    </source>
</evidence>